<evidence type="ECO:0000256" key="6">
    <source>
        <dbReference type="ARBA" id="ARBA00049117"/>
    </source>
</evidence>
<dbReference type="OrthoDB" id="9808822at2"/>
<dbReference type="EMBL" id="FZNN01000005">
    <property type="protein sequence ID" value="SNR43673.1"/>
    <property type="molecule type" value="Genomic_DNA"/>
</dbReference>
<keyword evidence="9" id="KW-1185">Reference proteome</keyword>
<evidence type="ECO:0000259" key="7">
    <source>
        <dbReference type="SMART" id="SM00833"/>
    </source>
</evidence>
<dbReference type="GO" id="GO:0009236">
    <property type="term" value="P:cobalamin biosynthetic process"/>
    <property type="evidence" value="ECO:0007669"/>
    <property type="project" value="InterPro"/>
</dbReference>
<evidence type="ECO:0000256" key="1">
    <source>
        <dbReference type="ARBA" id="ARBA00022741"/>
    </source>
</evidence>
<name>A0A238WBR6_9RHOB</name>
<dbReference type="AlphaFoldDB" id="A0A238WBR6"/>
<dbReference type="CDD" id="cd03112">
    <property type="entry name" value="CobW-like"/>
    <property type="match status" value="1"/>
</dbReference>
<dbReference type="PANTHER" id="PTHR13748">
    <property type="entry name" value="COBW-RELATED"/>
    <property type="match status" value="1"/>
</dbReference>
<keyword evidence="3" id="KW-0143">Chaperone</keyword>
<dbReference type="NCBIfam" id="TIGR02475">
    <property type="entry name" value="CobW"/>
    <property type="match status" value="1"/>
</dbReference>
<dbReference type="Pfam" id="PF02492">
    <property type="entry name" value="cobW"/>
    <property type="match status" value="1"/>
</dbReference>
<dbReference type="Gene3D" id="3.30.1220.10">
    <property type="entry name" value="CobW-like, C-terminal domain"/>
    <property type="match status" value="1"/>
</dbReference>
<dbReference type="InterPro" id="IPR011629">
    <property type="entry name" value="CobW-like_C"/>
</dbReference>
<dbReference type="RefSeq" id="WP_089269873.1">
    <property type="nucleotide sequence ID" value="NZ_FZNN01000005.1"/>
</dbReference>
<keyword evidence="1" id="KW-0547">Nucleotide-binding</keyword>
<dbReference type="SUPFAM" id="SSF52540">
    <property type="entry name" value="P-loop containing nucleoside triphosphate hydrolases"/>
    <property type="match status" value="1"/>
</dbReference>
<feature type="domain" description="CobW C-terminal" evidence="7">
    <location>
        <begin position="253"/>
        <end position="347"/>
    </location>
</feature>
<evidence type="ECO:0000256" key="3">
    <source>
        <dbReference type="ARBA" id="ARBA00023186"/>
    </source>
</evidence>
<keyword evidence="2" id="KW-0378">Hydrolase</keyword>
<dbReference type="InterPro" id="IPR012824">
    <property type="entry name" value="CobW"/>
</dbReference>
<organism evidence="8 9">
    <name type="scientific">Puniceibacterium sediminis</name>
    <dbReference type="NCBI Taxonomy" id="1608407"/>
    <lineage>
        <taxon>Bacteria</taxon>
        <taxon>Pseudomonadati</taxon>
        <taxon>Pseudomonadota</taxon>
        <taxon>Alphaproteobacteria</taxon>
        <taxon>Rhodobacterales</taxon>
        <taxon>Paracoccaceae</taxon>
        <taxon>Puniceibacterium</taxon>
    </lineage>
</organism>
<evidence type="ECO:0000313" key="8">
    <source>
        <dbReference type="EMBL" id="SNR43673.1"/>
    </source>
</evidence>
<dbReference type="InterPro" id="IPR003495">
    <property type="entry name" value="CobW/HypB/UreG_nucleotide-bd"/>
</dbReference>
<comment type="similarity">
    <text evidence="4">Belongs to the SIMIBI class G3E GTPase family. ZNG1 subfamily.</text>
</comment>
<dbReference type="SUPFAM" id="SSF90002">
    <property type="entry name" value="Hypothetical protein YjiA, C-terminal domain"/>
    <property type="match status" value="1"/>
</dbReference>
<dbReference type="Proteomes" id="UP000198417">
    <property type="component" value="Unassembled WGS sequence"/>
</dbReference>
<evidence type="ECO:0000256" key="2">
    <source>
        <dbReference type="ARBA" id="ARBA00022801"/>
    </source>
</evidence>
<dbReference type="InterPro" id="IPR051316">
    <property type="entry name" value="Zinc-reg_GTPase_activator"/>
</dbReference>
<evidence type="ECO:0000256" key="5">
    <source>
        <dbReference type="ARBA" id="ARBA00045658"/>
    </source>
</evidence>
<dbReference type="Gene3D" id="3.40.50.300">
    <property type="entry name" value="P-loop containing nucleotide triphosphate hydrolases"/>
    <property type="match status" value="1"/>
</dbReference>
<dbReference type="GO" id="GO:0016787">
    <property type="term" value="F:hydrolase activity"/>
    <property type="evidence" value="ECO:0007669"/>
    <property type="project" value="UniProtKB-KW"/>
</dbReference>
<evidence type="ECO:0000256" key="4">
    <source>
        <dbReference type="ARBA" id="ARBA00034320"/>
    </source>
</evidence>
<dbReference type="SMART" id="SM00833">
    <property type="entry name" value="CobW_C"/>
    <property type="match status" value="1"/>
</dbReference>
<sequence>MSDLAKLPVTVITGFLGSGKTTLVRQLMQNPGGRRLAVIVNEFGDVGVDGEILKGCAIPDCPAENIIELSNGCICCTVADDFIPTIEALMALDPRPDHILIETSGLALPKPLLKAFDWPDIRSKITVDGVIALADAEAVAAGRFAPNVAAVDAQRLADDSIDHETPLSEVFEDQISCADIILLTKPDLAGPEGVAKARAIIAAESPRAIPVVEVAEGVVDARIILGLGAAAEDDMDARPSHHDGADDHEHDDFESIVVDIPEVGDPADLVRAIEGLANDHNILRIKGYAVVTGKPMRLLVQAVGARVRHQYDRPWGADEARIGRLVVIAEHDDIDAGVISAALGAAQAQAAE</sequence>
<proteinExistence type="inferred from homology"/>
<dbReference type="InterPro" id="IPR036627">
    <property type="entry name" value="CobW-likC_sf"/>
</dbReference>
<gene>
    <name evidence="8" type="ORF">SAMN06265370_10545</name>
</gene>
<protein>
    <submittedName>
        <fullName evidence="8">Cobalamin biosynthesis protein CobW</fullName>
    </submittedName>
</protein>
<dbReference type="Pfam" id="PF07683">
    <property type="entry name" value="CobW_C"/>
    <property type="match status" value="1"/>
</dbReference>
<dbReference type="GO" id="GO:0005737">
    <property type="term" value="C:cytoplasm"/>
    <property type="evidence" value="ECO:0007669"/>
    <property type="project" value="TreeGrafter"/>
</dbReference>
<dbReference type="InterPro" id="IPR027417">
    <property type="entry name" value="P-loop_NTPase"/>
</dbReference>
<comment type="function">
    <text evidence="5">Zinc chaperone that directly transfers zinc cofactor to target proteins, thereby activating them. Zinc is transferred from the CXCC motif in the GTPase domain to the zinc binding site in target proteins in a process requiring GTP hydrolysis.</text>
</comment>
<dbReference type="GO" id="GO:0000166">
    <property type="term" value="F:nucleotide binding"/>
    <property type="evidence" value="ECO:0007669"/>
    <property type="project" value="UniProtKB-KW"/>
</dbReference>
<reference evidence="8 9" key="1">
    <citation type="submission" date="2017-06" db="EMBL/GenBank/DDBJ databases">
        <authorList>
            <person name="Kim H.J."/>
            <person name="Triplett B.A."/>
        </authorList>
    </citation>
    <scope>NUCLEOTIDE SEQUENCE [LARGE SCALE GENOMIC DNA]</scope>
    <source>
        <strain evidence="8 9">DSM 29052</strain>
    </source>
</reference>
<dbReference type="PANTHER" id="PTHR13748:SF62">
    <property type="entry name" value="COBW DOMAIN-CONTAINING PROTEIN"/>
    <property type="match status" value="1"/>
</dbReference>
<comment type="catalytic activity">
    <reaction evidence="6">
        <text>GTP + H2O = GDP + phosphate + H(+)</text>
        <dbReference type="Rhea" id="RHEA:19669"/>
        <dbReference type="ChEBI" id="CHEBI:15377"/>
        <dbReference type="ChEBI" id="CHEBI:15378"/>
        <dbReference type="ChEBI" id="CHEBI:37565"/>
        <dbReference type="ChEBI" id="CHEBI:43474"/>
        <dbReference type="ChEBI" id="CHEBI:58189"/>
    </reaction>
    <physiologicalReaction direction="left-to-right" evidence="6">
        <dbReference type="Rhea" id="RHEA:19670"/>
    </physiologicalReaction>
</comment>
<accession>A0A238WBR6</accession>
<evidence type="ECO:0000313" key="9">
    <source>
        <dbReference type="Proteomes" id="UP000198417"/>
    </source>
</evidence>